<proteinExistence type="predicted"/>
<protein>
    <submittedName>
        <fullName evidence="1">Uncharacterized protein</fullName>
    </submittedName>
</protein>
<sequence>MKIDTPGTFKTTIELWVNLVKQYMRLRGSDADQNGKAIPRTTVADVRQLVSLWDAELRKATSNGLDAETERERWRACKESIERSRAG</sequence>
<dbReference type="EMBL" id="CP001804">
    <property type="protein sequence ID" value="ACY15301.1"/>
    <property type="molecule type" value="Genomic_DNA"/>
</dbReference>
<evidence type="ECO:0000313" key="1">
    <source>
        <dbReference type="EMBL" id="ACY15301.1"/>
    </source>
</evidence>
<dbReference type="Proteomes" id="UP000001880">
    <property type="component" value="Chromosome"/>
</dbReference>
<organism evidence="1 2">
    <name type="scientific">Haliangium ochraceum (strain DSM 14365 / JCM 11303 / SMP-2)</name>
    <dbReference type="NCBI Taxonomy" id="502025"/>
    <lineage>
        <taxon>Bacteria</taxon>
        <taxon>Pseudomonadati</taxon>
        <taxon>Myxococcota</taxon>
        <taxon>Polyangia</taxon>
        <taxon>Haliangiales</taxon>
        <taxon>Kofleriaceae</taxon>
        <taxon>Haliangium</taxon>
    </lineage>
</organism>
<gene>
    <name evidence="1" type="ordered locus">Hoch_2774</name>
</gene>
<dbReference type="AlphaFoldDB" id="D0LNC4"/>
<dbReference type="RefSeq" id="WP_012827909.1">
    <property type="nucleotide sequence ID" value="NC_013440.1"/>
</dbReference>
<dbReference type="STRING" id="502025.Hoch_2774"/>
<name>D0LNC4_HALO1</name>
<keyword evidence="2" id="KW-1185">Reference proteome</keyword>
<reference evidence="1 2" key="1">
    <citation type="journal article" date="2010" name="Stand. Genomic Sci.">
        <title>Complete genome sequence of Haliangium ochraceum type strain (SMP-2).</title>
        <authorList>
            <consortium name="US DOE Joint Genome Institute (JGI-PGF)"/>
            <person name="Ivanova N."/>
            <person name="Daum C."/>
            <person name="Lang E."/>
            <person name="Abt B."/>
            <person name="Kopitz M."/>
            <person name="Saunders E."/>
            <person name="Lapidus A."/>
            <person name="Lucas S."/>
            <person name="Glavina Del Rio T."/>
            <person name="Nolan M."/>
            <person name="Tice H."/>
            <person name="Copeland A."/>
            <person name="Cheng J.F."/>
            <person name="Chen F."/>
            <person name="Bruce D."/>
            <person name="Goodwin L."/>
            <person name="Pitluck S."/>
            <person name="Mavromatis K."/>
            <person name="Pati A."/>
            <person name="Mikhailova N."/>
            <person name="Chen A."/>
            <person name="Palaniappan K."/>
            <person name="Land M."/>
            <person name="Hauser L."/>
            <person name="Chang Y.J."/>
            <person name="Jeffries C.D."/>
            <person name="Detter J.C."/>
            <person name="Brettin T."/>
            <person name="Rohde M."/>
            <person name="Goker M."/>
            <person name="Bristow J."/>
            <person name="Markowitz V."/>
            <person name="Eisen J.A."/>
            <person name="Hugenholtz P."/>
            <person name="Kyrpides N.C."/>
            <person name="Klenk H.P."/>
        </authorList>
    </citation>
    <scope>NUCLEOTIDE SEQUENCE [LARGE SCALE GENOMIC DNA]</scope>
    <source>
        <strain evidence="2">DSM 14365 / CIP 107738 / JCM 11303 / AJ 13395 / SMP-2</strain>
    </source>
</reference>
<accession>D0LNC4</accession>
<dbReference type="KEGG" id="hoh:Hoch_2774"/>
<evidence type="ECO:0000313" key="2">
    <source>
        <dbReference type="Proteomes" id="UP000001880"/>
    </source>
</evidence>
<dbReference type="HOGENOM" id="CLU_2479014_0_0_7"/>